<protein>
    <submittedName>
        <fullName evidence="2">Uncharacterized protein</fullName>
    </submittedName>
</protein>
<sequence length="135" mass="15439">MVQTDEGVPSLFEALFRRPSIDGCVPRTNHFCHVVNALHETLSSEKNQTDINYLIDSIPEAETLDWLLVLGLQEFAMFAMNNPEILSPDVFDVTIPDLLRIRDLLATNGTTAVTWRDLKPYARKALAFFDTWQYH</sequence>
<evidence type="ECO:0000313" key="1">
    <source>
        <dbReference type="EMBL" id="CAF3515041.1"/>
    </source>
</evidence>
<name>A0A820QKB7_9BILA</name>
<dbReference type="EMBL" id="CAJNYD010003513">
    <property type="protein sequence ID" value="CAF3515041.1"/>
    <property type="molecule type" value="Genomic_DNA"/>
</dbReference>
<proteinExistence type="predicted"/>
<evidence type="ECO:0000313" key="3">
    <source>
        <dbReference type="Proteomes" id="UP000663851"/>
    </source>
</evidence>
<gene>
    <name evidence="2" type="ORF">HFQ381_LOCUS21528</name>
    <name evidence="1" type="ORF">LUA448_LOCUS26104</name>
</gene>
<comment type="caution">
    <text evidence="2">The sequence shown here is derived from an EMBL/GenBank/DDBJ whole genome shotgun (WGS) entry which is preliminary data.</text>
</comment>
<dbReference type="Proteomes" id="UP000663851">
    <property type="component" value="Unassembled WGS sequence"/>
</dbReference>
<evidence type="ECO:0000313" key="2">
    <source>
        <dbReference type="EMBL" id="CAF4420321.1"/>
    </source>
</evidence>
<dbReference type="Proteomes" id="UP000663833">
    <property type="component" value="Unassembled WGS sequence"/>
</dbReference>
<dbReference type="AlphaFoldDB" id="A0A820QKB7"/>
<reference evidence="2" key="1">
    <citation type="submission" date="2021-02" db="EMBL/GenBank/DDBJ databases">
        <authorList>
            <person name="Nowell W R."/>
        </authorList>
    </citation>
    <scope>NUCLEOTIDE SEQUENCE</scope>
</reference>
<organism evidence="2 3">
    <name type="scientific">Rotaria socialis</name>
    <dbReference type="NCBI Taxonomy" id="392032"/>
    <lineage>
        <taxon>Eukaryota</taxon>
        <taxon>Metazoa</taxon>
        <taxon>Spiralia</taxon>
        <taxon>Gnathifera</taxon>
        <taxon>Rotifera</taxon>
        <taxon>Eurotatoria</taxon>
        <taxon>Bdelloidea</taxon>
        <taxon>Philodinida</taxon>
        <taxon>Philodinidae</taxon>
        <taxon>Rotaria</taxon>
    </lineage>
</organism>
<dbReference type="EMBL" id="CAJOBO010001939">
    <property type="protein sequence ID" value="CAF4420321.1"/>
    <property type="molecule type" value="Genomic_DNA"/>
</dbReference>
<accession>A0A820QKB7</accession>